<protein>
    <recommendedName>
        <fullName evidence="5">NAC domain-containing protein</fullName>
    </recommendedName>
</protein>
<sequence>MTSEMNWVDRNRFCPTEEEMVNLYLKPKILGTDHQVSQIQELDVFSKEPWNLPEHLKITPNDLEWYFFCARYLNAGRPNRKSNVGYWKETGKSRKIMTQLPNGMTGKRRIFVFYMGRFPNGVNTKCVMHEFSAAISPPNDQRTFVLCKIMKRADKKITVPTYDEGETSGTPKSVANDEVPGEIDPYGPEFLASVLFSGWNGQDYILD</sequence>
<evidence type="ECO:0000259" key="5">
    <source>
        <dbReference type="PROSITE" id="PS51005"/>
    </source>
</evidence>
<dbReference type="GO" id="GO:0003677">
    <property type="term" value="F:DNA binding"/>
    <property type="evidence" value="ECO:0007669"/>
    <property type="project" value="UniProtKB-KW"/>
</dbReference>
<dbReference type="EMBL" id="GGEC01002239">
    <property type="protein sequence ID" value="MBW82722.1"/>
    <property type="molecule type" value="Transcribed_RNA"/>
</dbReference>
<dbReference type="InterPro" id="IPR003441">
    <property type="entry name" value="NAC-dom"/>
</dbReference>
<dbReference type="GO" id="GO:0006355">
    <property type="term" value="P:regulation of DNA-templated transcription"/>
    <property type="evidence" value="ECO:0007669"/>
    <property type="project" value="InterPro"/>
</dbReference>
<keyword evidence="4" id="KW-0539">Nucleus</keyword>
<dbReference type="PROSITE" id="PS51005">
    <property type="entry name" value="NAC"/>
    <property type="match status" value="1"/>
</dbReference>
<dbReference type="AlphaFoldDB" id="A0A2P2INC2"/>
<accession>A0A2P2INC2</accession>
<feature type="domain" description="NAC" evidence="5">
    <location>
        <begin position="7"/>
        <end position="152"/>
    </location>
</feature>
<organism evidence="6">
    <name type="scientific">Rhizophora mucronata</name>
    <name type="common">Asiatic mangrove</name>
    <dbReference type="NCBI Taxonomy" id="61149"/>
    <lineage>
        <taxon>Eukaryota</taxon>
        <taxon>Viridiplantae</taxon>
        <taxon>Streptophyta</taxon>
        <taxon>Embryophyta</taxon>
        <taxon>Tracheophyta</taxon>
        <taxon>Spermatophyta</taxon>
        <taxon>Magnoliopsida</taxon>
        <taxon>eudicotyledons</taxon>
        <taxon>Gunneridae</taxon>
        <taxon>Pentapetalae</taxon>
        <taxon>rosids</taxon>
        <taxon>fabids</taxon>
        <taxon>Malpighiales</taxon>
        <taxon>Rhizophoraceae</taxon>
        <taxon>Rhizophora</taxon>
    </lineage>
</organism>
<proteinExistence type="predicted"/>
<keyword evidence="1" id="KW-0805">Transcription regulation</keyword>
<keyword evidence="2" id="KW-0238">DNA-binding</keyword>
<keyword evidence="3" id="KW-0804">Transcription</keyword>
<evidence type="ECO:0000256" key="1">
    <source>
        <dbReference type="ARBA" id="ARBA00023015"/>
    </source>
</evidence>
<dbReference type="Gene3D" id="2.170.150.80">
    <property type="entry name" value="NAC domain"/>
    <property type="match status" value="1"/>
</dbReference>
<dbReference type="PANTHER" id="PTHR31744:SF210">
    <property type="entry name" value="NAC DOMAIN-CONTAINING PROTEIN 86-LIKE"/>
    <property type="match status" value="1"/>
</dbReference>
<dbReference type="SUPFAM" id="SSF101941">
    <property type="entry name" value="NAC domain"/>
    <property type="match status" value="1"/>
</dbReference>
<evidence type="ECO:0000313" key="6">
    <source>
        <dbReference type="EMBL" id="MBW82722.1"/>
    </source>
</evidence>
<name>A0A2P2INC2_RHIMU</name>
<evidence type="ECO:0000256" key="4">
    <source>
        <dbReference type="ARBA" id="ARBA00023242"/>
    </source>
</evidence>
<dbReference type="InterPro" id="IPR036093">
    <property type="entry name" value="NAC_dom_sf"/>
</dbReference>
<dbReference type="Pfam" id="PF02365">
    <property type="entry name" value="NAM"/>
    <property type="match status" value="1"/>
</dbReference>
<evidence type="ECO:0000256" key="2">
    <source>
        <dbReference type="ARBA" id="ARBA00023125"/>
    </source>
</evidence>
<reference evidence="6" key="1">
    <citation type="submission" date="2018-02" db="EMBL/GenBank/DDBJ databases">
        <title>Rhizophora mucronata_Transcriptome.</title>
        <authorList>
            <person name="Meera S.P."/>
            <person name="Sreeshan A."/>
            <person name="Augustine A."/>
        </authorList>
    </citation>
    <scope>NUCLEOTIDE SEQUENCE</scope>
    <source>
        <tissue evidence="6">Leaf</tissue>
    </source>
</reference>
<evidence type="ECO:0000256" key="3">
    <source>
        <dbReference type="ARBA" id="ARBA00023163"/>
    </source>
</evidence>
<dbReference type="PANTHER" id="PTHR31744">
    <property type="entry name" value="PROTEIN CUP-SHAPED COTYLEDON 2-RELATED"/>
    <property type="match status" value="1"/>
</dbReference>